<dbReference type="GO" id="GO:0008168">
    <property type="term" value="F:methyltransferase activity"/>
    <property type="evidence" value="ECO:0007669"/>
    <property type="project" value="UniProtKB-KW"/>
</dbReference>
<dbReference type="InterPro" id="IPR029063">
    <property type="entry name" value="SAM-dependent_MTases_sf"/>
</dbReference>
<dbReference type="SUPFAM" id="SSF53335">
    <property type="entry name" value="S-adenosyl-L-methionine-dependent methyltransferases"/>
    <property type="match status" value="1"/>
</dbReference>
<keyword evidence="4" id="KW-1185">Reference proteome</keyword>
<dbReference type="OrthoDB" id="10061782at2759"/>
<sequence length="226" mass="25249">MGQSTRTTSSAAAAGAALYSPFTLPLYDTWVLGVSNSLAWYCPTKSVQLPFFRKFMGHRHLDIGPGTGYYLTNAGIPEKTRMTLMDLNPHSLNYAKQRLGRPDTQTVQADVTQPLPLTGVYDSISTFFLIHCLPGPLERKMVLFTNLKPHLAENGTVYGTTILGKDVSHNIFERILMNVYNRRGIFSNRDDGEKEIREALCKDYKKVETSVVGRVLMFSASQPKLP</sequence>
<comment type="caution">
    <text evidence="3">The sequence shown here is derived from an EMBL/GenBank/DDBJ whole genome shotgun (WGS) entry which is preliminary data.</text>
</comment>
<dbReference type="InterPro" id="IPR016584">
    <property type="entry name" value="MeTrfase_VrtF"/>
</dbReference>
<evidence type="ECO:0000256" key="1">
    <source>
        <dbReference type="ARBA" id="ARBA00008361"/>
    </source>
</evidence>
<evidence type="ECO:0008006" key="5">
    <source>
        <dbReference type="Google" id="ProtNLM"/>
    </source>
</evidence>
<gene>
    <name evidence="3" type="ORF">PENSTE_c010G05138</name>
</gene>
<comment type="similarity">
    <text evidence="1">Belongs to the methyltransferase superfamily.</text>
</comment>
<evidence type="ECO:0000313" key="3">
    <source>
        <dbReference type="EMBL" id="OQE22264.1"/>
    </source>
</evidence>
<dbReference type="PIRSF" id="PIRSF011491">
    <property type="entry name" value="Mtase_YbcY_prd"/>
    <property type="match status" value="1"/>
</dbReference>
<name>A0A1V6T8D0_9EURO</name>
<evidence type="ECO:0000313" key="4">
    <source>
        <dbReference type="Proteomes" id="UP000191285"/>
    </source>
</evidence>
<protein>
    <recommendedName>
        <fullName evidence="5">Methyltransferase type 12 domain-containing protein</fullName>
    </recommendedName>
</protein>
<keyword evidence="2" id="KW-0808">Transferase</keyword>
<dbReference type="Gene3D" id="3.40.50.150">
    <property type="entry name" value="Vaccinia Virus protein VP39"/>
    <property type="match status" value="1"/>
</dbReference>
<dbReference type="CDD" id="cd02440">
    <property type="entry name" value="AdoMet_MTases"/>
    <property type="match status" value="1"/>
</dbReference>
<dbReference type="STRING" id="303698.A0A1V6T8D0"/>
<dbReference type="Pfam" id="PF13489">
    <property type="entry name" value="Methyltransf_23"/>
    <property type="match status" value="1"/>
</dbReference>
<keyword evidence="2" id="KW-0489">Methyltransferase</keyword>
<accession>A0A1V6T8D0</accession>
<proteinExistence type="inferred from homology"/>
<dbReference type="Proteomes" id="UP000191285">
    <property type="component" value="Unassembled WGS sequence"/>
</dbReference>
<dbReference type="EMBL" id="MLKD01000010">
    <property type="protein sequence ID" value="OQE22264.1"/>
    <property type="molecule type" value="Genomic_DNA"/>
</dbReference>
<organism evidence="3 4">
    <name type="scientific">Penicillium steckii</name>
    <dbReference type="NCBI Taxonomy" id="303698"/>
    <lineage>
        <taxon>Eukaryota</taxon>
        <taxon>Fungi</taxon>
        <taxon>Dikarya</taxon>
        <taxon>Ascomycota</taxon>
        <taxon>Pezizomycotina</taxon>
        <taxon>Eurotiomycetes</taxon>
        <taxon>Eurotiomycetidae</taxon>
        <taxon>Eurotiales</taxon>
        <taxon>Aspergillaceae</taxon>
        <taxon>Penicillium</taxon>
    </lineage>
</organism>
<dbReference type="AlphaFoldDB" id="A0A1V6T8D0"/>
<reference evidence="4" key="1">
    <citation type="journal article" date="2017" name="Nat. Microbiol.">
        <title>Global analysis of biosynthetic gene clusters reveals vast potential of secondary metabolite production in Penicillium species.</title>
        <authorList>
            <person name="Nielsen J.C."/>
            <person name="Grijseels S."/>
            <person name="Prigent S."/>
            <person name="Ji B."/>
            <person name="Dainat J."/>
            <person name="Nielsen K.F."/>
            <person name="Frisvad J.C."/>
            <person name="Workman M."/>
            <person name="Nielsen J."/>
        </authorList>
    </citation>
    <scope>NUCLEOTIDE SEQUENCE [LARGE SCALE GENOMIC DNA]</scope>
    <source>
        <strain evidence="4">IBT 24891</strain>
    </source>
</reference>
<dbReference type="GO" id="GO:0032259">
    <property type="term" value="P:methylation"/>
    <property type="evidence" value="ECO:0007669"/>
    <property type="project" value="UniProtKB-KW"/>
</dbReference>
<evidence type="ECO:0000256" key="2">
    <source>
        <dbReference type="ARBA" id="ARBA00022603"/>
    </source>
</evidence>